<dbReference type="InterPro" id="IPR011990">
    <property type="entry name" value="TPR-like_helical_dom_sf"/>
</dbReference>
<dbReference type="Pfam" id="PF06267">
    <property type="entry name" value="DUF1028"/>
    <property type="match status" value="1"/>
</dbReference>
<dbReference type="SUPFAM" id="SSF48452">
    <property type="entry name" value="TPR-like"/>
    <property type="match status" value="1"/>
</dbReference>
<dbReference type="OrthoDB" id="9790012at2"/>
<dbReference type="InterPro" id="IPR029055">
    <property type="entry name" value="Ntn_hydrolases_N"/>
</dbReference>
<dbReference type="SUPFAM" id="SSF56235">
    <property type="entry name" value="N-terminal nucleophile aminohydrolases (Ntn hydrolases)"/>
    <property type="match status" value="1"/>
</dbReference>
<dbReference type="AlphaFoldDB" id="A0A1M6WUP2"/>
<gene>
    <name evidence="1" type="ORF">SAMN05443637_115119</name>
</gene>
<evidence type="ECO:0000313" key="2">
    <source>
        <dbReference type="Proteomes" id="UP000184363"/>
    </source>
</evidence>
<name>A0A1M6WUP2_PSETH</name>
<evidence type="ECO:0000313" key="1">
    <source>
        <dbReference type="EMBL" id="SHK97376.1"/>
    </source>
</evidence>
<reference evidence="1 2" key="1">
    <citation type="submission" date="2016-11" db="EMBL/GenBank/DDBJ databases">
        <authorList>
            <person name="Jaros S."/>
            <person name="Januszkiewicz K."/>
            <person name="Wedrychowicz H."/>
        </authorList>
    </citation>
    <scope>NUCLEOTIDE SEQUENCE [LARGE SCALE GENOMIC DNA]</scope>
    <source>
        <strain evidence="1 2">DSM 43832</strain>
    </source>
</reference>
<organism evidence="1 2">
    <name type="scientific">Pseudonocardia thermophila</name>
    <dbReference type="NCBI Taxonomy" id="1848"/>
    <lineage>
        <taxon>Bacteria</taxon>
        <taxon>Bacillati</taxon>
        <taxon>Actinomycetota</taxon>
        <taxon>Actinomycetes</taxon>
        <taxon>Pseudonocardiales</taxon>
        <taxon>Pseudonocardiaceae</taxon>
        <taxon>Pseudonocardia</taxon>
    </lineage>
</organism>
<dbReference type="STRING" id="1848.SAMN05443637_115119"/>
<dbReference type="PANTHER" id="PTHR39328:SF1">
    <property type="entry name" value="BLL2871 PROTEIN"/>
    <property type="match status" value="1"/>
</dbReference>
<dbReference type="RefSeq" id="WP_073458578.1">
    <property type="nucleotide sequence ID" value="NZ_CALGVN010000033.1"/>
</dbReference>
<protein>
    <submittedName>
        <fullName evidence="1">Uncharacterized conserved protein, Ntn-hydrolase superfamily</fullName>
    </submittedName>
</protein>
<sequence length="309" mass="32051">MTYSILGLDPQAGQIGVAVQSHFFAVGSQVAWARPGVGVIATQALVEPTYGSRGLELLAAGASPQDALDALLAADPHADTRQVAMLTVSGDGATHTGAGCIGFAGHAVSAHARAQANLVASTDICAAMTDAFESAVGPLAERLIAALCAAEEHGGDLRGQQAAALRVVRTEPTGNAVEDVVVDLRVDDAVRPLDELARLLIRSRALAGLLRLLQTPGLLTGEFRASEPAVAAALDELDRAQALAGPDNTEPLVWKGLLLARAGRTEEARVCFGAARRTIPRLGLLLRRLAAAGMWTRGTAELDALMPDR</sequence>
<keyword evidence="1" id="KW-0378">Hydrolase</keyword>
<keyword evidence="2" id="KW-1185">Reference proteome</keyword>
<dbReference type="PANTHER" id="PTHR39328">
    <property type="entry name" value="BLL2871 PROTEIN"/>
    <property type="match status" value="1"/>
</dbReference>
<dbReference type="Gene3D" id="3.60.20.10">
    <property type="entry name" value="Glutamine Phosphoribosylpyrophosphate, subunit 1, domain 1"/>
    <property type="match status" value="1"/>
</dbReference>
<dbReference type="Proteomes" id="UP000184363">
    <property type="component" value="Unassembled WGS sequence"/>
</dbReference>
<dbReference type="GO" id="GO:0016787">
    <property type="term" value="F:hydrolase activity"/>
    <property type="evidence" value="ECO:0007669"/>
    <property type="project" value="UniProtKB-KW"/>
</dbReference>
<dbReference type="InterPro" id="IPR010430">
    <property type="entry name" value="DUF1028"/>
</dbReference>
<accession>A0A1M6WUP2</accession>
<dbReference type="EMBL" id="FRAP01000015">
    <property type="protein sequence ID" value="SHK97376.1"/>
    <property type="molecule type" value="Genomic_DNA"/>
</dbReference>
<proteinExistence type="predicted"/>